<dbReference type="PROSITE" id="PS50263">
    <property type="entry name" value="CN_HYDROLASE"/>
    <property type="match status" value="1"/>
</dbReference>
<evidence type="ECO:0000313" key="11">
    <source>
        <dbReference type="EMBL" id="GAA0713992.1"/>
    </source>
</evidence>
<comment type="caution">
    <text evidence="11">The sequence shown here is derived from an EMBL/GenBank/DDBJ whole genome shotgun (WGS) entry which is preliminary data.</text>
</comment>
<comment type="caution">
    <text evidence="7">Lacks conserved residue(s) required for the propagation of feature annotation.</text>
</comment>
<dbReference type="PANTHER" id="PTHR23090">
    <property type="entry name" value="NH 3 /GLUTAMINE-DEPENDENT NAD + SYNTHETASE"/>
    <property type="match status" value="1"/>
</dbReference>
<evidence type="ECO:0000256" key="4">
    <source>
        <dbReference type="ARBA" id="ARBA00022741"/>
    </source>
</evidence>
<keyword evidence="5 7" id="KW-0067">ATP-binding</keyword>
<dbReference type="SUPFAM" id="SSF56317">
    <property type="entry name" value="Carbon-nitrogen hydrolase"/>
    <property type="match status" value="1"/>
</dbReference>
<evidence type="ECO:0000256" key="2">
    <source>
        <dbReference type="ARBA" id="ARBA00007145"/>
    </source>
</evidence>
<dbReference type="InterPro" id="IPR036526">
    <property type="entry name" value="C-N_Hydrolase_sf"/>
</dbReference>
<dbReference type="InterPro" id="IPR022310">
    <property type="entry name" value="NAD/GMP_synthase"/>
</dbReference>
<feature type="active site" description="For glutaminase activity" evidence="7">
    <location>
        <position position="112"/>
    </location>
</feature>
<keyword evidence="12" id="KW-1185">Reference proteome</keyword>
<dbReference type="NCBIfam" id="TIGR00552">
    <property type="entry name" value="nadE"/>
    <property type="match status" value="1"/>
</dbReference>
<keyword evidence="4 7" id="KW-0547">Nucleotide-binding</keyword>
<feature type="binding site" evidence="7">
    <location>
        <position position="182"/>
    </location>
    <ligand>
        <name>L-glutamine</name>
        <dbReference type="ChEBI" id="CHEBI:58359"/>
    </ligand>
</feature>
<keyword evidence="6 7" id="KW-0520">NAD</keyword>
<protein>
    <recommendedName>
        <fullName evidence="7 8">Glutamine-dependent NAD(+) synthetase</fullName>
        <ecNumber evidence="7 8">6.3.5.1</ecNumber>
    </recommendedName>
    <alternativeName>
        <fullName evidence="7 8">NAD(+) synthase [glutamine-hydrolyzing]</fullName>
    </alternativeName>
</protein>
<dbReference type="PANTHER" id="PTHR23090:SF9">
    <property type="entry name" value="GLUTAMINE-DEPENDENT NAD(+) SYNTHETASE"/>
    <property type="match status" value="1"/>
</dbReference>
<dbReference type="SUPFAM" id="SSF52402">
    <property type="entry name" value="Adenine nucleotide alpha hydrolases-like"/>
    <property type="match status" value="1"/>
</dbReference>
<feature type="binding site" evidence="7">
    <location>
        <position position="403"/>
    </location>
    <ligand>
        <name>deamido-NAD(+)</name>
        <dbReference type="ChEBI" id="CHEBI:58437"/>
        <note>ligand shared between two neighboring subunits</note>
    </ligand>
</feature>
<dbReference type="InterPro" id="IPR003010">
    <property type="entry name" value="C-N_Hydrolase"/>
</dbReference>
<proteinExistence type="inferred from homology"/>
<reference evidence="11 12" key="1">
    <citation type="journal article" date="2019" name="Int. J. Syst. Evol. Microbiol.">
        <title>The Global Catalogue of Microorganisms (GCM) 10K type strain sequencing project: providing services to taxonomists for standard genome sequencing and annotation.</title>
        <authorList>
            <consortium name="The Broad Institute Genomics Platform"/>
            <consortium name="The Broad Institute Genome Sequencing Center for Infectious Disease"/>
            <person name="Wu L."/>
            <person name="Ma J."/>
        </authorList>
    </citation>
    <scope>NUCLEOTIDE SEQUENCE [LARGE SCALE GENOMIC DNA]</scope>
    <source>
        <strain evidence="11 12">JCM 15421</strain>
    </source>
</reference>
<dbReference type="EC" id="6.3.5.1" evidence="7 8"/>
<feature type="binding site" evidence="7">
    <location>
        <begin position="291"/>
        <end position="298"/>
    </location>
    <ligand>
        <name>ATP</name>
        <dbReference type="ChEBI" id="CHEBI:30616"/>
    </ligand>
</feature>
<evidence type="ECO:0000256" key="8">
    <source>
        <dbReference type="PIRNR" id="PIRNR006630"/>
    </source>
</evidence>
<comment type="function">
    <text evidence="7">Catalyzes the ATP-dependent amidation of deamido-NAD to form NAD. Uses L-glutamine as a nitrogen source.</text>
</comment>
<evidence type="ECO:0000256" key="5">
    <source>
        <dbReference type="ARBA" id="ARBA00022840"/>
    </source>
</evidence>
<evidence type="ECO:0000256" key="1">
    <source>
        <dbReference type="ARBA" id="ARBA00005188"/>
    </source>
</evidence>
<feature type="binding site" evidence="7">
    <location>
        <position position="398"/>
    </location>
    <ligand>
        <name>ATP</name>
        <dbReference type="ChEBI" id="CHEBI:30616"/>
    </ligand>
</feature>
<dbReference type="Pfam" id="PF02540">
    <property type="entry name" value="NAD_synthase"/>
    <property type="match status" value="1"/>
</dbReference>
<dbReference type="CDD" id="cd07570">
    <property type="entry name" value="GAT_Gln-NAD-synth"/>
    <property type="match status" value="1"/>
</dbReference>
<evidence type="ECO:0000256" key="6">
    <source>
        <dbReference type="ARBA" id="ARBA00023027"/>
    </source>
</evidence>
<dbReference type="RefSeq" id="WP_343789795.1">
    <property type="nucleotide sequence ID" value="NZ_BAAAEU010000007.1"/>
</dbReference>
<dbReference type="Gene3D" id="3.40.50.620">
    <property type="entry name" value="HUPs"/>
    <property type="match status" value="1"/>
</dbReference>
<feature type="domain" description="CN hydrolase" evidence="10">
    <location>
        <begin position="4"/>
        <end position="246"/>
    </location>
</feature>
<keyword evidence="3 7" id="KW-0436">Ligase</keyword>
<dbReference type="Proteomes" id="UP001501523">
    <property type="component" value="Unassembled WGS sequence"/>
</dbReference>
<sequence>MSSVRIALAQFDFPVGAVARNEARIAALIAEARDVHRADVVLFPELALSGYPPEDLLLRPGFLAECAAAIRRIAAGVHGIVAVVGWPEAAGAVVYNAASVLRDGGIRTTYRKRELPNYAVFDERRYFEVDPDGGSCVFEVAGVRVGVVICEDVWFAEPVAATAHAGAELLLVPNASPFERDKHAQRDALLASRVAETGLAVAYLNLVGGQDALVFDGASVLADGDGTIHPAARAFEEHWLVADYEAATRKFVPVAWPVEGDESRDALAWRAIVRGTRDYCAKNGFGKAWIGLSGGIDSALVLSIAVDALGADNVTGVRLPSRYTSGLSNDLADEQARALGVKILTIPIEAPFKGFREALAPEFAGHAADAAEENMQSRCRGAILMALANKFGGLVLTTGNKSEYAVGYATIYGDMCGGYAPIKDLYKTEVYALANWRNSIGGAPVIPPAVIERAPSAELRDNQTDQDSLPPYDVLDAILFRHVDKEQSRDEIVRAGFAGEVVDHVLRLVRISEWKRQQAAPGPKVSRRAFGRERRYPITSGWR</sequence>
<comment type="catalytic activity">
    <reaction evidence="7 8">
        <text>deamido-NAD(+) + L-glutamine + ATP + H2O = L-glutamate + AMP + diphosphate + NAD(+) + H(+)</text>
        <dbReference type="Rhea" id="RHEA:24384"/>
        <dbReference type="ChEBI" id="CHEBI:15377"/>
        <dbReference type="ChEBI" id="CHEBI:15378"/>
        <dbReference type="ChEBI" id="CHEBI:29985"/>
        <dbReference type="ChEBI" id="CHEBI:30616"/>
        <dbReference type="ChEBI" id="CHEBI:33019"/>
        <dbReference type="ChEBI" id="CHEBI:57540"/>
        <dbReference type="ChEBI" id="CHEBI:58359"/>
        <dbReference type="ChEBI" id="CHEBI:58437"/>
        <dbReference type="ChEBI" id="CHEBI:456215"/>
        <dbReference type="EC" id="6.3.5.1"/>
    </reaction>
</comment>
<comment type="similarity">
    <text evidence="2 7 8">In the C-terminal section; belongs to the NAD synthetase family.</text>
</comment>
<accession>A0ABN1IHU6</accession>
<dbReference type="EMBL" id="BAAAEU010000007">
    <property type="protein sequence ID" value="GAA0713992.1"/>
    <property type="molecule type" value="Genomic_DNA"/>
</dbReference>
<comment type="pathway">
    <text evidence="1 7 8">Cofactor biosynthesis; NAD(+) biosynthesis; NAD(+) from deamido-NAD(+) (L-Gln route): step 1/1.</text>
</comment>
<feature type="binding site" evidence="7">
    <location>
        <position position="118"/>
    </location>
    <ligand>
        <name>L-glutamine</name>
        <dbReference type="ChEBI" id="CHEBI:58359"/>
    </ligand>
</feature>
<dbReference type="Gene3D" id="3.60.110.10">
    <property type="entry name" value="Carbon-nitrogen hydrolase"/>
    <property type="match status" value="1"/>
</dbReference>
<organism evidence="11 12">
    <name type="scientific">Dokdonella soli</name>
    <dbReference type="NCBI Taxonomy" id="529810"/>
    <lineage>
        <taxon>Bacteria</taxon>
        <taxon>Pseudomonadati</taxon>
        <taxon>Pseudomonadota</taxon>
        <taxon>Gammaproteobacteria</taxon>
        <taxon>Lysobacterales</taxon>
        <taxon>Rhodanobacteraceae</taxon>
        <taxon>Dokdonella</taxon>
    </lineage>
</organism>
<dbReference type="PIRSF" id="PIRSF006630">
    <property type="entry name" value="NADS_GAT"/>
    <property type="match status" value="1"/>
</dbReference>
<dbReference type="InterPro" id="IPR003694">
    <property type="entry name" value="NAD_synthase"/>
</dbReference>
<dbReference type="InterPro" id="IPR014445">
    <property type="entry name" value="Gln-dep_NAD_synthase"/>
</dbReference>
<dbReference type="NCBIfam" id="NF010588">
    <property type="entry name" value="PRK13981.1"/>
    <property type="match status" value="1"/>
</dbReference>
<dbReference type="Pfam" id="PF00795">
    <property type="entry name" value="CN_hydrolase"/>
    <property type="match status" value="1"/>
</dbReference>
<dbReference type="HAMAP" id="MF_02090">
    <property type="entry name" value="NadE_glutamine_dep"/>
    <property type="match status" value="1"/>
</dbReference>
<feature type="active site" description="Proton acceptor; for glutaminase activity" evidence="7">
    <location>
        <position position="45"/>
    </location>
</feature>
<evidence type="ECO:0000256" key="3">
    <source>
        <dbReference type="ARBA" id="ARBA00022598"/>
    </source>
</evidence>
<evidence type="ECO:0000256" key="9">
    <source>
        <dbReference type="RuleBase" id="RU003811"/>
    </source>
</evidence>
<dbReference type="CDD" id="cd00553">
    <property type="entry name" value="NAD_synthase"/>
    <property type="match status" value="1"/>
</dbReference>
<evidence type="ECO:0000259" key="10">
    <source>
        <dbReference type="PROSITE" id="PS50263"/>
    </source>
</evidence>
<feature type="active site" description="Nucleophile; for glutaminase activity" evidence="7">
    <location>
        <position position="150"/>
    </location>
</feature>
<dbReference type="InterPro" id="IPR014729">
    <property type="entry name" value="Rossmann-like_a/b/a_fold"/>
</dbReference>
<evidence type="ECO:0000256" key="7">
    <source>
        <dbReference type="HAMAP-Rule" id="MF_02090"/>
    </source>
</evidence>
<gene>
    <name evidence="7" type="primary">nadE</name>
    <name evidence="11" type="ORF">GCM10009105_17980</name>
</gene>
<comment type="similarity">
    <text evidence="9">Belongs to the NAD synthetase family.</text>
</comment>
<feature type="binding site" evidence="7">
    <location>
        <position position="515"/>
    </location>
    <ligand>
        <name>deamido-NAD(+)</name>
        <dbReference type="ChEBI" id="CHEBI:58437"/>
        <note>ligand shared between two neighboring subunits</note>
    </ligand>
</feature>
<feature type="binding site" evidence="7">
    <location>
        <position position="176"/>
    </location>
    <ligand>
        <name>L-glutamine</name>
        <dbReference type="ChEBI" id="CHEBI:58359"/>
    </ligand>
</feature>
<evidence type="ECO:0000313" key="12">
    <source>
        <dbReference type="Proteomes" id="UP001501523"/>
    </source>
</evidence>
<feature type="binding site" evidence="7">
    <location>
        <position position="374"/>
    </location>
    <ligand>
        <name>deamido-NAD(+)</name>
        <dbReference type="ChEBI" id="CHEBI:58437"/>
        <note>ligand shared between two neighboring subunits</note>
    </ligand>
</feature>
<name>A0ABN1IHU6_9GAMM</name>